<dbReference type="Gene3D" id="3.40.140.10">
    <property type="entry name" value="Cytidine Deaminase, domain 2"/>
    <property type="match status" value="1"/>
</dbReference>
<name>Q21Z69_ALBFT</name>
<dbReference type="STRING" id="338969.Rfer_1199"/>
<gene>
    <name evidence="7" type="ordered locus">Rfer_1199</name>
</gene>
<dbReference type="SUPFAM" id="SSF102712">
    <property type="entry name" value="JAB1/MPN domain"/>
    <property type="match status" value="1"/>
</dbReference>
<keyword evidence="1" id="KW-0645">Protease</keyword>
<dbReference type="Pfam" id="PF14464">
    <property type="entry name" value="Prok-JAB"/>
    <property type="match status" value="1"/>
</dbReference>
<evidence type="ECO:0000313" key="8">
    <source>
        <dbReference type="Proteomes" id="UP000008332"/>
    </source>
</evidence>
<keyword evidence="4" id="KW-0862">Zinc</keyword>
<dbReference type="GO" id="GO:0046872">
    <property type="term" value="F:metal ion binding"/>
    <property type="evidence" value="ECO:0007669"/>
    <property type="project" value="UniProtKB-KW"/>
</dbReference>
<evidence type="ECO:0000256" key="2">
    <source>
        <dbReference type="ARBA" id="ARBA00022723"/>
    </source>
</evidence>
<feature type="domain" description="JAB" evidence="6">
    <location>
        <begin position="21"/>
        <end position="103"/>
    </location>
</feature>
<keyword evidence="8" id="KW-1185">Reference proteome</keyword>
<evidence type="ECO:0000259" key="6">
    <source>
        <dbReference type="Pfam" id="PF14464"/>
    </source>
</evidence>
<dbReference type="AlphaFoldDB" id="Q21Z69"/>
<organism evidence="7 8">
    <name type="scientific">Albidiferax ferrireducens (strain ATCC BAA-621 / DSM 15236 / T118)</name>
    <name type="common">Rhodoferax ferrireducens</name>
    <dbReference type="NCBI Taxonomy" id="338969"/>
    <lineage>
        <taxon>Bacteria</taxon>
        <taxon>Pseudomonadati</taxon>
        <taxon>Pseudomonadota</taxon>
        <taxon>Betaproteobacteria</taxon>
        <taxon>Burkholderiales</taxon>
        <taxon>Comamonadaceae</taxon>
        <taxon>Rhodoferax</taxon>
    </lineage>
</organism>
<dbReference type="Proteomes" id="UP000008332">
    <property type="component" value="Chromosome"/>
</dbReference>
<dbReference type="KEGG" id="rfr:Rfer_1199"/>
<evidence type="ECO:0000256" key="5">
    <source>
        <dbReference type="ARBA" id="ARBA00023049"/>
    </source>
</evidence>
<keyword evidence="2" id="KW-0479">Metal-binding</keyword>
<reference evidence="8" key="1">
    <citation type="submission" date="2006-02" db="EMBL/GenBank/DDBJ databases">
        <title>Complete sequence of chromosome of Rhodoferax ferrireducens DSM 15236.</title>
        <authorList>
            <person name="Copeland A."/>
            <person name="Lucas S."/>
            <person name="Lapidus A."/>
            <person name="Barry K."/>
            <person name="Detter J.C."/>
            <person name="Glavina del Rio T."/>
            <person name="Hammon N."/>
            <person name="Israni S."/>
            <person name="Pitluck S."/>
            <person name="Brettin T."/>
            <person name="Bruce D."/>
            <person name="Han C."/>
            <person name="Tapia R."/>
            <person name="Gilna P."/>
            <person name="Kiss H."/>
            <person name="Schmutz J."/>
            <person name="Larimer F."/>
            <person name="Land M."/>
            <person name="Kyrpides N."/>
            <person name="Ivanova N."/>
            <person name="Richardson P."/>
        </authorList>
    </citation>
    <scope>NUCLEOTIDE SEQUENCE [LARGE SCALE GENOMIC DNA]</scope>
    <source>
        <strain evidence="8">ATCC BAA-621 / DSM 15236 / T118</strain>
    </source>
</reference>
<dbReference type="eggNOG" id="COG1310">
    <property type="taxonomic scope" value="Bacteria"/>
</dbReference>
<dbReference type="GO" id="GO:0006508">
    <property type="term" value="P:proteolysis"/>
    <property type="evidence" value="ECO:0007669"/>
    <property type="project" value="UniProtKB-KW"/>
</dbReference>
<evidence type="ECO:0000256" key="4">
    <source>
        <dbReference type="ARBA" id="ARBA00022833"/>
    </source>
</evidence>
<dbReference type="GO" id="GO:0008237">
    <property type="term" value="F:metallopeptidase activity"/>
    <property type="evidence" value="ECO:0007669"/>
    <property type="project" value="UniProtKB-KW"/>
</dbReference>
<dbReference type="EMBL" id="CP000267">
    <property type="protein sequence ID" value="ABD68934.1"/>
    <property type="molecule type" value="Genomic_DNA"/>
</dbReference>
<keyword evidence="5" id="KW-0482">Metalloprotease</keyword>
<evidence type="ECO:0000313" key="7">
    <source>
        <dbReference type="EMBL" id="ABD68934.1"/>
    </source>
</evidence>
<evidence type="ECO:0000256" key="1">
    <source>
        <dbReference type="ARBA" id="ARBA00022670"/>
    </source>
</evidence>
<sequence length="155" mass="17348">MKSLEFGVGLWSALMGDLHHRGQGRRESGAFLLGRVTDTAKVVYDWLTYDELDPQSLKYPIVRLDSSAFAHLWEGCATRQLEVVADIHTHPHGPAQSRSDRAYPMIALTGHIALIAPNFARGPVMPKDISFNVYQGEGRWHSYYRSDAAALIKIL</sequence>
<evidence type="ECO:0000256" key="3">
    <source>
        <dbReference type="ARBA" id="ARBA00022801"/>
    </source>
</evidence>
<dbReference type="InterPro" id="IPR028090">
    <property type="entry name" value="JAB_dom_prok"/>
</dbReference>
<proteinExistence type="predicted"/>
<accession>Q21Z69</accession>
<keyword evidence="3" id="KW-0378">Hydrolase</keyword>
<dbReference type="HOGENOM" id="CLU_1692202_0_0_4"/>
<protein>
    <recommendedName>
        <fullName evidence="6">JAB domain-containing protein</fullName>
    </recommendedName>
</protein>